<gene>
    <name evidence="2" type="ORF">R3W88_000981</name>
</gene>
<dbReference type="InterPro" id="IPR046796">
    <property type="entry name" value="Transposase_32_dom"/>
</dbReference>
<organism evidence="2 3">
    <name type="scientific">Solanum pinnatisectum</name>
    <name type="common">tansyleaf nightshade</name>
    <dbReference type="NCBI Taxonomy" id="50273"/>
    <lineage>
        <taxon>Eukaryota</taxon>
        <taxon>Viridiplantae</taxon>
        <taxon>Streptophyta</taxon>
        <taxon>Embryophyta</taxon>
        <taxon>Tracheophyta</taxon>
        <taxon>Spermatophyta</taxon>
        <taxon>Magnoliopsida</taxon>
        <taxon>eudicotyledons</taxon>
        <taxon>Gunneridae</taxon>
        <taxon>Pentapetalae</taxon>
        <taxon>asterids</taxon>
        <taxon>lamiids</taxon>
        <taxon>Solanales</taxon>
        <taxon>Solanaceae</taxon>
        <taxon>Solanoideae</taxon>
        <taxon>Solaneae</taxon>
        <taxon>Solanum</taxon>
    </lineage>
</organism>
<reference evidence="2 3" key="1">
    <citation type="submission" date="2023-10" db="EMBL/GenBank/DDBJ databases">
        <title>Genome-Wide Identification Analysis in wild type Solanum Pinnatisectum Reveals Some Genes Defensing Phytophthora Infestans.</title>
        <authorList>
            <person name="Sun C."/>
        </authorList>
    </citation>
    <scope>NUCLEOTIDE SEQUENCE [LARGE SCALE GENOMIC DNA]</scope>
    <source>
        <strain evidence="2">LQN</strain>
        <tissue evidence="2">Leaf</tissue>
    </source>
</reference>
<evidence type="ECO:0000313" key="2">
    <source>
        <dbReference type="EMBL" id="KAK4737284.1"/>
    </source>
</evidence>
<dbReference type="Pfam" id="PF20167">
    <property type="entry name" value="Transposase_32"/>
    <property type="match status" value="1"/>
</dbReference>
<comment type="caution">
    <text evidence="2">The sequence shown here is derived from an EMBL/GenBank/DDBJ whole genome shotgun (WGS) entry which is preliminary data.</text>
</comment>
<evidence type="ECO:0000313" key="3">
    <source>
        <dbReference type="Proteomes" id="UP001311915"/>
    </source>
</evidence>
<dbReference type="AlphaFoldDB" id="A0AAV9MJW5"/>
<dbReference type="EMBL" id="JAWPEI010000001">
    <property type="protein sequence ID" value="KAK4737284.1"/>
    <property type="molecule type" value="Genomic_DNA"/>
</dbReference>
<keyword evidence="3" id="KW-1185">Reference proteome</keyword>
<accession>A0AAV9MJW5</accession>
<name>A0AAV9MJW5_9SOLN</name>
<feature type="domain" description="Putative plant transposon protein" evidence="1">
    <location>
        <begin position="5"/>
        <end position="118"/>
    </location>
</feature>
<protein>
    <recommendedName>
        <fullName evidence="1">Putative plant transposon protein domain-containing protein</fullName>
    </recommendedName>
</protein>
<proteinExistence type="predicted"/>
<evidence type="ECO:0000259" key="1">
    <source>
        <dbReference type="Pfam" id="PF20167"/>
    </source>
</evidence>
<sequence length="175" mass="19450">MEDQNSRERILRWIAKQITIDRENAVWVTKTPTLITKALLSFPAKVWWAIVRAQLRPTANDNTLSPSLASLVAYLMVGYPVNAGRLIATEMRDSVLNEKAALLFPCMIGKLCRGANIPLNNLVDRWGEAFRLIEDSKINDVANHLFGAKSAVVSTLAVVPHVPIDIPHGDRSPEQ</sequence>
<dbReference type="Proteomes" id="UP001311915">
    <property type="component" value="Unassembled WGS sequence"/>
</dbReference>